<reference evidence="12" key="1">
    <citation type="journal article" date="2017" name="Nat. Commun.">
        <title>The asparagus genome sheds light on the origin and evolution of a young Y chromosome.</title>
        <authorList>
            <person name="Harkess A."/>
            <person name="Zhou J."/>
            <person name="Xu C."/>
            <person name="Bowers J.E."/>
            <person name="Van der Hulst R."/>
            <person name="Ayyampalayam S."/>
            <person name="Mercati F."/>
            <person name="Riccardi P."/>
            <person name="McKain M.R."/>
            <person name="Kakrana A."/>
            <person name="Tang H."/>
            <person name="Ray J."/>
            <person name="Groenendijk J."/>
            <person name="Arikit S."/>
            <person name="Mathioni S.M."/>
            <person name="Nakano M."/>
            <person name="Shan H."/>
            <person name="Telgmann-Rauber A."/>
            <person name="Kanno A."/>
            <person name="Yue Z."/>
            <person name="Chen H."/>
            <person name="Li W."/>
            <person name="Chen Y."/>
            <person name="Xu X."/>
            <person name="Zhang Y."/>
            <person name="Luo S."/>
            <person name="Chen H."/>
            <person name="Gao J."/>
            <person name="Mao Z."/>
            <person name="Pires J.C."/>
            <person name="Luo M."/>
            <person name="Kudrna D."/>
            <person name="Wing R.A."/>
            <person name="Meyers B.C."/>
            <person name="Yi K."/>
            <person name="Kong H."/>
            <person name="Lavrijsen P."/>
            <person name="Sunseri F."/>
            <person name="Falavigna A."/>
            <person name="Ye Y."/>
            <person name="Leebens-Mack J.H."/>
            <person name="Chen G."/>
        </authorList>
    </citation>
    <scope>NUCLEOTIDE SEQUENCE [LARGE SCALE GENOMIC DNA]</scope>
    <source>
        <strain evidence="12">cv. DH0086</strain>
    </source>
</reference>
<dbReference type="PROSITE" id="PS00973">
    <property type="entry name" value="USP_2"/>
    <property type="match status" value="1"/>
</dbReference>
<sequence>MRYKQDVSIRHLIHKLKHASANFCGQKGLFSSQVHNLLAVILGAGVGVAGLYISLWDGKIISIPFIHEQKDSYTVAGLQNLGNNCFLNVILQQALASSRHFLSFVQNILLSDDLLVGENKENMPLTAVLNSLLKDLSIARDEKTVLNPRRVMLAMSSYASSFNLTRQQDAAEAFLHLLSALEEEILEFYVMHDISLADIIAFPSKIYKPNREGQNECERWKQNFLGPFDGTIGSSLTCKTCSSMVSMDFEFFRCLPLSPVLDGGMEIMAGCTVVDCLKHFTVVEHVENYRCGRCWHTAALKYLLGKEEKDEEKIKKLENCVSLDSCGCNEIFLQEEITWTQFSCASKQLSVARCPRILCIHLQRASMSVYGEFIKLQGYVSFPLFLDLFPFMRVNAGQETSEDYAQKLENQMPNLLMPQLHLKMPQEVHMLSHMYRIVNNKLSSEFLAREMLRNSTTEALSHSPSDTASENNDSHKKAERIFASDLHGPQAGSCSETRLNNKGSAIDSSSSSKQCIYRLSSVVEHYGRPGSGHYAVYRRLDSEGSSETASRRWFYVSDREVSAVSEEAVLAAEASLLFYEMIDTSISSD</sequence>
<dbReference type="AlphaFoldDB" id="A0A5P1FLH0"/>
<dbReference type="InterPro" id="IPR038765">
    <property type="entry name" value="Papain-like_cys_pep_sf"/>
</dbReference>
<evidence type="ECO:0000256" key="3">
    <source>
        <dbReference type="ARBA" id="ARBA00022670"/>
    </source>
</evidence>
<name>A0A5P1FLH0_ASPOF</name>
<organism evidence="11 12">
    <name type="scientific">Asparagus officinalis</name>
    <name type="common">Garden asparagus</name>
    <dbReference type="NCBI Taxonomy" id="4686"/>
    <lineage>
        <taxon>Eukaryota</taxon>
        <taxon>Viridiplantae</taxon>
        <taxon>Streptophyta</taxon>
        <taxon>Embryophyta</taxon>
        <taxon>Tracheophyta</taxon>
        <taxon>Spermatophyta</taxon>
        <taxon>Magnoliopsida</taxon>
        <taxon>Liliopsida</taxon>
        <taxon>Asparagales</taxon>
        <taxon>Asparagaceae</taxon>
        <taxon>Asparagoideae</taxon>
        <taxon>Asparagus</taxon>
    </lineage>
</organism>
<dbReference type="PROSITE" id="PS00972">
    <property type="entry name" value="USP_1"/>
    <property type="match status" value="1"/>
</dbReference>
<dbReference type="PROSITE" id="PS50235">
    <property type="entry name" value="USP_3"/>
    <property type="match status" value="1"/>
</dbReference>
<feature type="compositionally biased region" description="Polar residues" evidence="8">
    <location>
        <begin position="492"/>
        <end position="507"/>
    </location>
</feature>
<dbReference type="InterPro" id="IPR050164">
    <property type="entry name" value="Peptidase_C19"/>
</dbReference>
<protein>
    <recommendedName>
        <fullName evidence="7">Ubiquitin carboxyl-terminal hydrolase</fullName>
        <ecNumber evidence="7">3.4.19.12</ecNumber>
    </recommendedName>
</protein>
<keyword evidence="4 7" id="KW-0833">Ubl conjugation pathway</keyword>
<comment type="function">
    <text evidence="7">Recognizes and hydrolyzes the peptide bond at the C-terminal Gly of ubiquitin. Involved in the processing of poly-ubiquitin precursors as well as that of ubiquitinated proteins.</text>
</comment>
<comment type="catalytic activity">
    <reaction evidence="1 7">
        <text>Thiol-dependent hydrolysis of ester, thioester, amide, peptide and isopeptide bonds formed by the C-terminal Gly of ubiquitin (a 76-residue protein attached to proteins as an intracellular targeting signal).</text>
        <dbReference type="EC" id="3.4.19.12"/>
    </reaction>
</comment>
<evidence type="ECO:0000259" key="10">
    <source>
        <dbReference type="PROSITE" id="PS50235"/>
    </source>
</evidence>
<dbReference type="OrthoDB" id="2248014at2759"/>
<evidence type="ECO:0000256" key="7">
    <source>
        <dbReference type="RuleBase" id="RU366025"/>
    </source>
</evidence>
<evidence type="ECO:0000313" key="11">
    <source>
        <dbReference type="EMBL" id="ONK77521.1"/>
    </source>
</evidence>
<dbReference type="Gramene" id="ONK77521">
    <property type="protein sequence ID" value="ONK77521"/>
    <property type="gene ID" value="A4U43_C02F7440"/>
</dbReference>
<keyword evidence="12" id="KW-1185">Reference proteome</keyword>
<dbReference type="InterPro" id="IPR001394">
    <property type="entry name" value="Peptidase_C19_UCH"/>
</dbReference>
<gene>
    <name evidence="11" type="ORF">A4U43_C02F7440</name>
</gene>
<keyword evidence="9" id="KW-0472">Membrane</keyword>
<evidence type="ECO:0000256" key="4">
    <source>
        <dbReference type="ARBA" id="ARBA00022786"/>
    </source>
</evidence>
<dbReference type="PANTHER" id="PTHR24006:SF888">
    <property type="entry name" value="UBIQUITIN CARBOXYL-TERMINAL HYDROLASE 30"/>
    <property type="match status" value="1"/>
</dbReference>
<comment type="similarity">
    <text evidence="2 7">Belongs to the peptidase C19 family.</text>
</comment>
<keyword evidence="3 7" id="KW-0645">Protease</keyword>
<accession>A0A5P1FLH0</accession>
<feature type="domain" description="USP" evidence="10">
    <location>
        <begin position="76"/>
        <end position="582"/>
    </location>
</feature>
<dbReference type="GO" id="GO:0005829">
    <property type="term" value="C:cytosol"/>
    <property type="evidence" value="ECO:0007669"/>
    <property type="project" value="TreeGrafter"/>
</dbReference>
<dbReference type="GO" id="GO:0004843">
    <property type="term" value="F:cysteine-type deubiquitinase activity"/>
    <property type="evidence" value="ECO:0007669"/>
    <property type="project" value="UniProtKB-UniRule"/>
</dbReference>
<feature type="transmembrane region" description="Helical" evidence="9">
    <location>
        <begin position="37"/>
        <end position="56"/>
    </location>
</feature>
<dbReference type="Proteomes" id="UP000243459">
    <property type="component" value="Chromosome 2"/>
</dbReference>
<dbReference type="Gene3D" id="3.90.70.10">
    <property type="entry name" value="Cysteine proteinases"/>
    <property type="match status" value="1"/>
</dbReference>
<keyword evidence="6 7" id="KW-0788">Thiol protease</keyword>
<dbReference type="InterPro" id="IPR028889">
    <property type="entry name" value="USP"/>
</dbReference>
<dbReference type="GO" id="GO:0005634">
    <property type="term" value="C:nucleus"/>
    <property type="evidence" value="ECO:0007669"/>
    <property type="project" value="TreeGrafter"/>
</dbReference>
<evidence type="ECO:0000313" key="12">
    <source>
        <dbReference type="Proteomes" id="UP000243459"/>
    </source>
</evidence>
<keyword evidence="5 7" id="KW-0378">Hydrolase</keyword>
<keyword evidence="9" id="KW-1133">Transmembrane helix</keyword>
<dbReference type="GO" id="GO:0006508">
    <property type="term" value="P:proteolysis"/>
    <property type="evidence" value="ECO:0007669"/>
    <property type="project" value="UniProtKB-KW"/>
</dbReference>
<evidence type="ECO:0000256" key="1">
    <source>
        <dbReference type="ARBA" id="ARBA00000707"/>
    </source>
</evidence>
<dbReference type="EC" id="3.4.19.12" evidence="7"/>
<evidence type="ECO:0000256" key="8">
    <source>
        <dbReference type="SAM" id="MobiDB-lite"/>
    </source>
</evidence>
<dbReference type="OMA" id="CEREGND"/>
<evidence type="ECO:0000256" key="2">
    <source>
        <dbReference type="ARBA" id="ARBA00009085"/>
    </source>
</evidence>
<dbReference type="Pfam" id="PF00443">
    <property type="entry name" value="UCH"/>
    <property type="match status" value="1"/>
</dbReference>
<evidence type="ECO:0000256" key="5">
    <source>
        <dbReference type="ARBA" id="ARBA00022801"/>
    </source>
</evidence>
<proteinExistence type="inferred from homology"/>
<feature type="region of interest" description="Disordered" evidence="8">
    <location>
        <begin position="487"/>
        <end position="509"/>
    </location>
</feature>
<dbReference type="InterPro" id="IPR018200">
    <property type="entry name" value="USP_CS"/>
</dbReference>
<dbReference type="PANTHER" id="PTHR24006">
    <property type="entry name" value="UBIQUITIN CARBOXYL-TERMINAL HYDROLASE"/>
    <property type="match status" value="1"/>
</dbReference>
<keyword evidence="9" id="KW-0812">Transmembrane</keyword>
<evidence type="ECO:0000256" key="6">
    <source>
        <dbReference type="ARBA" id="ARBA00022807"/>
    </source>
</evidence>
<dbReference type="EMBL" id="CM007382">
    <property type="protein sequence ID" value="ONK77521.1"/>
    <property type="molecule type" value="Genomic_DNA"/>
</dbReference>
<dbReference type="SUPFAM" id="SSF54001">
    <property type="entry name" value="Cysteine proteinases"/>
    <property type="match status" value="1"/>
</dbReference>
<dbReference type="GO" id="GO:0016579">
    <property type="term" value="P:protein deubiquitination"/>
    <property type="evidence" value="ECO:0007669"/>
    <property type="project" value="InterPro"/>
</dbReference>
<evidence type="ECO:0000256" key="9">
    <source>
        <dbReference type="SAM" id="Phobius"/>
    </source>
</evidence>